<dbReference type="Proteomes" id="UP000076798">
    <property type="component" value="Unassembled WGS sequence"/>
</dbReference>
<proteinExistence type="predicted"/>
<keyword evidence="2" id="KW-1185">Reference proteome</keyword>
<protein>
    <submittedName>
        <fullName evidence="1">Uncharacterized protein</fullName>
    </submittedName>
</protein>
<dbReference type="AlphaFoldDB" id="A0A165YH99"/>
<sequence>MFVASSIGGQFVRFRAVGIAWIVSEDLIFIMPSSCPHLWSLSQRCRVIAWRGLPSRFLRHCGCLALISHLMPTSLAQDVQSCLHSTCCRASTSLRSRDPQKDSERFCQQCFGVARIVDPSCSFTERLQGGFEK</sequence>
<organism evidence="1 2">
    <name type="scientific">Sistotremastrum suecicum HHB10207 ss-3</name>
    <dbReference type="NCBI Taxonomy" id="1314776"/>
    <lineage>
        <taxon>Eukaryota</taxon>
        <taxon>Fungi</taxon>
        <taxon>Dikarya</taxon>
        <taxon>Basidiomycota</taxon>
        <taxon>Agaricomycotina</taxon>
        <taxon>Agaricomycetes</taxon>
        <taxon>Sistotremastrales</taxon>
        <taxon>Sistotremastraceae</taxon>
        <taxon>Sistotremastrum</taxon>
    </lineage>
</organism>
<evidence type="ECO:0000313" key="1">
    <source>
        <dbReference type="EMBL" id="KZT33250.1"/>
    </source>
</evidence>
<gene>
    <name evidence="1" type="ORF">SISSUDRAFT_431254</name>
</gene>
<evidence type="ECO:0000313" key="2">
    <source>
        <dbReference type="Proteomes" id="UP000076798"/>
    </source>
</evidence>
<name>A0A165YH99_9AGAM</name>
<dbReference type="EMBL" id="KV428254">
    <property type="protein sequence ID" value="KZT33250.1"/>
    <property type="molecule type" value="Genomic_DNA"/>
</dbReference>
<reference evidence="1 2" key="1">
    <citation type="journal article" date="2016" name="Mol. Biol. Evol.">
        <title>Comparative Genomics of Early-Diverging Mushroom-Forming Fungi Provides Insights into the Origins of Lignocellulose Decay Capabilities.</title>
        <authorList>
            <person name="Nagy L.G."/>
            <person name="Riley R."/>
            <person name="Tritt A."/>
            <person name="Adam C."/>
            <person name="Daum C."/>
            <person name="Floudas D."/>
            <person name="Sun H."/>
            <person name="Yadav J.S."/>
            <person name="Pangilinan J."/>
            <person name="Larsson K.H."/>
            <person name="Matsuura K."/>
            <person name="Barry K."/>
            <person name="Labutti K."/>
            <person name="Kuo R."/>
            <person name="Ohm R.A."/>
            <person name="Bhattacharya S.S."/>
            <person name="Shirouzu T."/>
            <person name="Yoshinaga Y."/>
            <person name="Martin F.M."/>
            <person name="Grigoriev I.V."/>
            <person name="Hibbett D.S."/>
        </authorList>
    </citation>
    <scope>NUCLEOTIDE SEQUENCE [LARGE SCALE GENOMIC DNA]</scope>
    <source>
        <strain evidence="1 2">HHB10207 ss-3</strain>
    </source>
</reference>
<accession>A0A165YH99</accession>